<comment type="caution">
    <text evidence="2">The sequence shown here is derived from an EMBL/GenBank/DDBJ whole genome shotgun (WGS) entry which is preliminary data.</text>
</comment>
<dbReference type="EMBL" id="AMCV02000036">
    <property type="protein sequence ID" value="TDZ16155.1"/>
    <property type="molecule type" value="Genomic_DNA"/>
</dbReference>
<reference evidence="3" key="1">
    <citation type="journal article" date="2013" name="New Phytol.">
        <title>Comparative genomic and transcriptomic analyses reveal the hemibiotrophic stage shift of Colletotrichum fungi.</title>
        <authorList>
            <person name="Gan P."/>
            <person name="Ikeda K."/>
            <person name="Irieda H."/>
            <person name="Narusaka M."/>
            <person name="O'Connell R.J."/>
            <person name="Narusaka Y."/>
            <person name="Takano Y."/>
            <person name="Kubo Y."/>
            <person name="Shirasu K."/>
        </authorList>
    </citation>
    <scope>NUCLEOTIDE SEQUENCE [LARGE SCALE GENOMIC DNA]</scope>
    <source>
        <strain evidence="3">104-T / ATCC 96160 / CBS 514.97 / LARS 414 / MAFF 240422</strain>
    </source>
</reference>
<dbReference type="Proteomes" id="UP000014480">
    <property type="component" value="Unassembled WGS sequence"/>
</dbReference>
<feature type="compositionally biased region" description="Polar residues" evidence="1">
    <location>
        <begin position="52"/>
        <end position="75"/>
    </location>
</feature>
<dbReference type="AlphaFoldDB" id="A0A484FF34"/>
<accession>A0A484FF34</accession>
<feature type="region of interest" description="Disordered" evidence="1">
    <location>
        <begin position="1"/>
        <end position="24"/>
    </location>
</feature>
<proteinExistence type="predicted"/>
<evidence type="ECO:0000313" key="3">
    <source>
        <dbReference type="Proteomes" id="UP000014480"/>
    </source>
</evidence>
<keyword evidence="3" id="KW-1185">Reference proteome</keyword>
<gene>
    <name evidence="2" type="ORF">Cob_v010901</name>
</gene>
<evidence type="ECO:0000313" key="2">
    <source>
        <dbReference type="EMBL" id="TDZ16155.1"/>
    </source>
</evidence>
<sequence length="75" mass="8266">MCQVVDDLLPLHSQQKHPQSDLHGRRCCELRSTIKALSTSPPEGLEKAIQRTRPSPTALQDSNPTVSPSYLISNS</sequence>
<organism evidence="2 3">
    <name type="scientific">Colletotrichum orbiculare (strain 104-T / ATCC 96160 / CBS 514.97 / LARS 414 / MAFF 240422)</name>
    <name type="common">Cucumber anthracnose fungus</name>
    <name type="synonym">Colletotrichum lagenarium</name>
    <dbReference type="NCBI Taxonomy" id="1213857"/>
    <lineage>
        <taxon>Eukaryota</taxon>
        <taxon>Fungi</taxon>
        <taxon>Dikarya</taxon>
        <taxon>Ascomycota</taxon>
        <taxon>Pezizomycotina</taxon>
        <taxon>Sordariomycetes</taxon>
        <taxon>Hypocreomycetidae</taxon>
        <taxon>Glomerellales</taxon>
        <taxon>Glomerellaceae</taxon>
        <taxon>Colletotrichum</taxon>
        <taxon>Colletotrichum orbiculare species complex</taxon>
    </lineage>
</organism>
<feature type="region of interest" description="Disordered" evidence="1">
    <location>
        <begin position="38"/>
        <end position="75"/>
    </location>
</feature>
<reference evidence="3" key="2">
    <citation type="journal article" date="2019" name="Mol. Plant Microbe Interact.">
        <title>Genome sequence resources for four phytopathogenic fungi from the Colletotrichum orbiculare species complex.</title>
        <authorList>
            <person name="Gan P."/>
            <person name="Tsushima A."/>
            <person name="Narusaka M."/>
            <person name="Narusaka Y."/>
            <person name="Takano Y."/>
            <person name="Kubo Y."/>
            <person name="Shirasu K."/>
        </authorList>
    </citation>
    <scope>GENOME REANNOTATION</scope>
    <source>
        <strain evidence="3">104-T / ATCC 96160 / CBS 514.97 / LARS 414 / MAFF 240422</strain>
    </source>
</reference>
<protein>
    <submittedName>
        <fullName evidence="2">Uncharacterized protein</fullName>
    </submittedName>
</protein>
<name>A0A484FF34_COLOR</name>
<evidence type="ECO:0000256" key="1">
    <source>
        <dbReference type="SAM" id="MobiDB-lite"/>
    </source>
</evidence>